<gene>
    <name evidence="1" type="ORF">LEP1GSC116_0627</name>
</gene>
<evidence type="ECO:0000313" key="1">
    <source>
        <dbReference type="EMBL" id="EMO02928.1"/>
    </source>
</evidence>
<evidence type="ECO:0000313" key="2">
    <source>
        <dbReference type="Proteomes" id="UP000012092"/>
    </source>
</evidence>
<dbReference type="Proteomes" id="UP000012092">
    <property type="component" value="Unassembled WGS sequence"/>
</dbReference>
<name>M6RPV5_LEPIR</name>
<protein>
    <submittedName>
        <fullName evidence="1">Uncharacterized protein</fullName>
    </submittedName>
</protein>
<organism evidence="1 2">
    <name type="scientific">Leptospira interrogans serovar Icterohaemorrhagiae str. Verdun HP</name>
    <dbReference type="NCBI Taxonomy" id="1049910"/>
    <lineage>
        <taxon>Bacteria</taxon>
        <taxon>Pseudomonadati</taxon>
        <taxon>Spirochaetota</taxon>
        <taxon>Spirochaetia</taxon>
        <taxon>Leptospirales</taxon>
        <taxon>Leptospiraceae</taxon>
        <taxon>Leptospira</taxon>
    </lineage>
</organism>
<reference evidence="1 2" key="1">
    <citation type="submission" date="2013-01" db="EMBL/GenBank/DDBJ databases">
        <authorList>
            <person name="Harkins D.M."/>
            <person name="Durkin A.S."/>
            <person name="Brinkac L.M."/>
            <person name="Haft D.H."/>
            <person name="Selengut J.D."/>
            <person name="Sanka R."/>
            <person name="DePew J."/>
            <person name="Purushe J."/>
            <person name="Picardeau M."/>
            <person name="Werts C."/>
            <person name="Goarant C."/>
            <person name="Vinetz J.M."/>
            <person name="Sutton G.G."/>
            <person name="Nierman W.C."/>
            <person name="Fouts D.E."/>
        </authorList>
    </citation>
    <scope>NUCLEOTIDE SEQUENCE [LARGE SCALE GENOMIC DNA]</scope>
    <source>
        <strain evidence="1 2">Verdun HP</strain>
    </source>
</reference>
<proteinExistence type="predicted"/>
<comment type="caution">
    <text evidence="1">The sequence shown here is derived from an EMBL/GenBank/DDBJ whole genome shotgun (WGS) entry which is preliminary data.</text>
</comment>
<dbReference type="EMBL" id="AHNZ02000945">
    <property type="protein sequence ID" value="EMO02928.1"/>
    <property type="molecule type" value="Genomic_DNA"/>
</dbReference>
<sequence length="41" mass="4944">MDDKKMRKNIYGSGWERHIRACPKTSKILHDHSLEIFNKMQ</sequence>
<accession>M6RPV5</accession>
<dbReference type="AlphaFoldDB" id="M6RPV5"/>